<dbReference type="SUPFAM" id="SSF54523">
    <property type="entry name" value="Pili subunits"/>
    <property type="match status" value="1"/>
</dbReference>
<evidence type="ECO:0000313" key="1">
    <source>
        <dbReference type="EMBL" id="MET7014208.1"/>
    </source>
</evidence>
<dbReference type="Proteomes" id="UP001549691">
    <property type="component" value="Unassembled WGS sequence"/>
</dbReference>
<proteinExistence type="predicted"/>
<sequence>MKSFILDCLGAIAIVAIASLTVPFFADYRARAESGGWLAQMQDTQQLIAARALKAGTLSGAGIGIDTPQLESSVPDLLRIEDSGMIIIKGGHAGQTLLLIPALSEGRISWTCIGGPDDAVPEHCRIAMPQS</sequence>
<dbReference type="EMBL" id="JBEWZI010000007">
    <property type="protein sequence ID" value="MET7014208.1"/>
    <property type="molecule type" value="Genomic_DNA"/>
</dbReference>
<gene>
    <name evidence="1" type="ORF">ABXR19_08390</name>
</gene>
<organism evidence="1 2">
    <name type="scientific">Uliginosibacterium flavum</name>
    <dbReference type="NCBI Taxonomy" id="1396831"/>
    <lineage>
        <taxon>Bacteria</taxon>
        <taxon>Pseudomonadati</taxon>
        <taxon>Pseudomonadota</taxon>
        <taxon>Betaproteobacteria</taxon>
        <taxon>Rhodocyclales</taxon>
        <taxon>Zoogloeaceae</taxon>
        <taxon>Uliginosibacterium</taxon>
    </lineage>
</organism>
<accession>A0ABV2TKY2</accession>
<dbReference type="RefSeq" id="WP_354600668.1">
    <property type="nucleotide sequence ID" value="NZ_JBEWZI010000007.1"/>
</dbReference>
<dbReference type="Gene3D" id="3.30.700.10">
    <property type="entry name" value="Glycoprotein, Type 4 Pilin"/>
    <property type="match status" value="1"/>
</dbReference>
<evidence type="ECO:0000313" key="2">
    <source>
        <dbReference type="Proteomes" id="UP001549691"/>
    </source>
</evidence>
<reference evidence="1 2" key="1">
    <citation type="submission" date="2024-07" db="EMBL/GenBank/DDBJ databases">
        <title>Uliginosibacterium flavum JJ3220;KACC:17644.</title>
        <authorList>
            <person name="Kim M.K."/>
        </authorList>
    </citation>
    <scope>NUCLEOTIDE SEQUENCE [LARGE SCALE GENOMIC DNA]</scope>
    <source>
        <strain evidence="1 2">KACC:17644</strain>
    </source>
</reference>
<comment type="caution">
    <text evidence="1">The sequence shown here is derived from an EMBL/GenBank/DDBJ whole genome shotgun (WGS) entry which is preliminary data.</text>
</comment>
<keyword evidence="2" id="KW-1185">Reference proteome</keyword>
<dbReference type="InterPro" id="IPR045584">
    <property type="entry name" value="Pilin-like"/>
</dbReference>
<name>A0ABV2TKY2_9RHOO</name>
<protein>
    <submittedName>
        <fullName evidence="1">Uncharacterized protein</fullName>
    </submittedName>
</protein>